<dbReference type="Proteomes" id="UP000000768">
    <property type="component" value="Chromosome 1"/>
</dbReference>
<feature type="region of interest" description="Disordered" evidence="1">
    <location>
        <begin position="69"/>
        <end position="90"/>
    </location>
</feature>
<evidence type="ECO:0000313" key="3">
    <source>
        <dbReference type="EMBL" id="OQU91959.1"/>
    </source>
</evidence>
<keyword evidence="4" id="KW-1185">Reference proteome</keyword>
<dbReference type="InParanoid" id="A0A1Z5S7Z9"/>
<keyword evidence="2" id="KW-0812">Transmembrane</keyword>
<organism evidence="3 4">
    <name type="scientific">Sorghum bicolor</name>
    <name type="common">Sorghum</name>
    <name type="synonym">Sorghum vulgare</name>
    <dbReference type="NCBI Taxonomy" id="4558"/>
    <lineage>
        <taxon>Eukaryota</taxon>
        <taxon>Viridiplantae</taxon>
        <taxon>Streptophyta</taxon>
        <taxon>Embryophyta</taxon>
        <taxon>Tracheophyta</taxon>
        <taxon>Spermatophyta</taxon>
        <taxon>Magnoliopsida</taxon>
        <taxon>Liliopsida</taxon>
        <taxon>Poales</taxon>
        <taxon>Poaceae</taxon>
        <taxon>PACMAD clade</taxon>
        <taxon>Panicoideae</taxon>
        <taxon>Andropogonodae</taxon>
        <taxon>Andropogoneae</taxon>
        <taxon>Sorghinae</taxon>
        <taxon>Sorghum</taxon>
    </lineage>
</organism>
<accession>A0A1Z5S7Z9</accession>
<dbReference type="Gramene" id="OQU91959">
    <property type="protein sequence ID" value="OQU91959"/>
    <property type="gene ID" value="SORBI_3001G264201"/>
</dbReference>
<feature type="transmembrane region" description="Helical" evidence="2">
    <location>
        <begin position="21"/>
        <end position="45"/>
    </location>
</feature>
<gene>
    <name evidence="3" type="ORF">SORBI_3001G264201</name>
</gene>
<dbReference type="AlphaFoldDB" id="A0A1Z5S7Z9"/>
<reference evidence="4" key="2">
    <citation type="journal article" date="2018" name="Plant J.">
        <title>The Sorghum bicolor reference genome: improved assembly, gene annotations, a transcriptome atlas, and signatures of genome organization.</title>
        <authorList>
            <person name="McCormick R.F."/>
            <person name="Truong S.K."/>
            <person name="Sreedasyam A."/>
            <person name="Jenkins J."/>
            <person name="Shu S."/>
            <person name="Sims D."/>
            <person name="Kennedy M."/>
            <person name="Amirebrahimi M."/>
            <person name="Weers B.D."/>
            <person name="McKinley B."/>
            <person name="Mattison A."/>
            <person name="Morishige D.T."/>
            <person name="Grimwood J."/>
            <person name="Schmutz J."/>
            <person name="Mullet J.E."/>
        </authorList>
    </citation>
    <scope>NUCLEOTIDE SEQUENCE [LARGE SCALE GENOMIC DNA]</scope>
    <source>
        <strain evidence="4">cv. BTx623</strain>
    </source>
</reference>
<sequence length="389" mass="42977">MKEHGGMERWPHDHKGMKHEVEIMVASFFLFCSVTLPLLSSLGLLRRFLCPFLLHCFLAQTSNALRTPAISGPSSDSRRRPPCPSRSVGGGPAAPLPFAGGGGWGSAAPLLFAWVESGVCCWRSGVGILSHGGFRALHLPLTAPSSGTVFVTTVTDLGAFNIPANHNSSDYKSESTRCPQIRYCNDTTTITLIKMNAHLYKNLTVINDSEIQSITAHIEERAVIARLPQPAREIIGHKDLKDVILEELQINIKVEDISQYNSDYIIMLDSSSTKSIMLNRGFLKVGTFIHPLIPWDTSYGSTVVPLQTHITNAQHLNPHSLIASNSEHLTIYISGLPPHLCCEFIVRHLLRKICTIHKIAFTPANLSGCLRIRDIYTGDCTYRCQKRNT</sequence>
<keyword evidence="2" id="KW-1133">Transmembrane helix</keyword>
<evidence type="ECO:0000313" key="4">
    <source>
        <dbReference type="Proteomes" id="UP000000768"/>
    </source>
</evidence>
<proteinExistence type="predicted"/>
<keyword evidence="2" id="KW-0472">Membrane</keyword>
<reference evidence="3 4" key="1">
    <citation type="journal article" date="2009" name="Nature">
        <title>The Sorghum bicolor genome and the diversification of grasses.</title>
        <authorList>
            <person name="Paterson A.H."/>
            <person name="Bowers J.E."/>
            <person name="Bruggmann R."/>
            <person name="Dubchak I."/>
            <person name="Grimwood J."/>
            <person name="Gundlach H."/>
            <person name="Haberer G."/>
            <person name="Hellsten U."/>
            <person name="Mitros T."/>
            <person name="Poliakov A."/>
            <person name="Schmutz J."/>
            <person name="Spannagl M."/>
            <person name="Tang H."/>
            <person name="Wang X."/>
            <person name="Wicker T."/>
            <person name="Bharti A.K."/>
            <person name="Chapman J."/>
            <person name="Feltus F.A."/>
            <person name="Gowik U."/>
            <person name="Grigoriev I.V."/>
            <person name="Lyons E."/>
            <person name="Maher C.A."/>
            <person name="Martis M."/>
            <person name="Narechania A."/>
            <person name="Otillar R.P."/>
            <person name="Penning B.W."/>
            <person name="Salamov A.A."/>
            <person name="Wang Y."/>
            <person name="Zhang L."/>
            <person name="Carpita N.C."/>
            <person name="Freeling M."/>
            <person name="Gingle A.R."/>
            <person name="Hash C.T."/>
            <person name="Keller B."/>
            <person name="Klein P."/>
            <person name="Kresovich S."/>
            <person name="McCann M.C."/>
            <person name="Ming R."/>
            <person name="Peterson D.G."/>
            <person name="Mehboob-ur-Rahman"/>
            <person name="Ware D."/>
            <person name="Westhoff P."/>
            <person name="Mayer K.F."/>
            <person name="Messing J."/>
            <person name="Rokhsar D.S."/>
        </authorList>
    </citation>
    <scope>NUCLEOTIDE SEQUENCE [LARGE SCALE GENOMIC DNA]</scope>
    <source>
        <strain evidence="4">cv. BTx623</strain>
    </source>
</reference>
<protein>
    <submittedName>
        <fullName evidence="3">Uncharacterized protein</fullName>
    </submittedName>
</protein>
<evidence type="ECO:0000256" key="2">
    <source>
        <dbReference type="SAM" id="Phobius"/>
    </source>
</evidence>
<evidence type="ECO:0000256" key="1">
    <source>
        <dbReference type="SAM" id="MobiDB-lite"/>
    </source>
</evidence>
<name>A0A1Z5S7Z9_SORBI</name>
<dbReference type="EMBL" id="CM000760">
    <property type="protein sequence ID" value="OQU91959.1"/>
    <property type="molecule type" value="Genomic_DNA"/>
</dbReference>